<dbReference type="OrthoDB" id="1493937at2"/>
<dbReference type="EMBL" id="FXAZ01000001">
    <property type="protein sequence ID" value="SMG19316.1"/>
    <property type="molecule type" value="Genomic_DNA"/>
</dbReference>
<dbReference type="STRING" id="1852522.SAMN06295960_0900"/>
<name>A0A1X7IXZ1_9BACL</name>
<protein>
    <recommendedName>
        <fullName evidence="3">UDP-N-acetylglucosamine:LPS N-acetylglucosamine transferase</fullName>
    </recommendedName>
</protein>
<accession>A0A1X7IXZ1</accession>
<evidence type="ECO:0000313" key="1">
    <source>
        <dbReference type="EMBL" id="SMG19316.1"/>
    </source>
</evidence>
<evidence type="ECO:0000313" key="2">
    <source>
        <dbReference type="Proteomes" id="UP000193834"/>
    </source>
</evidence>
<sequence length="368" mass="42119">MPDTMITVLTSGNSLGAYVPGVRLSQILEQQGVACSVEVLETLFPDEVRMNMVKTKALFHQSFQAALMGHRLAKDIGPVFDPVRECELLQRWVKEHRTRFVAITGFWIPVLEKYSCLISDPIDVQFVRLDAVDTPSYLAYQDRYGKYSHQWLFQKEDEQYKLHMRLKMLDSPIIAWHERDNRIVVHGGGWGIGTYQQTIQPLQAHYKLDLVAYTPHEQSHARSQDTLYWLEAEWHPWTNPLRSERTTFPPMSHNRHSTLEQDSSLTIPTISQAAASSIAIVSKPGGGTLIDSLSGATPLIYLEPFGEHERHNAACWRALGFALSYEEWRQSGFDPSILEELHLNLMEHINLIPNYGEDYACNLKAMQR</sequence>
<dbReference type="Gene3D" id="3.40.50.2000">
    <property type="entry name" value="Glycogen Phosphorylase B"/>
    <property type="match status" value="1"/>
</dbReference>
<organism evidence="1 2">
    <name type="scientific">Paenibacillus aquistagni</name>
    <dbReference type="NCBI Taxonomy" id="1852522"/>
    <lineage>
        <taxon>Bacteria</taxon>
        <taxon>Bacillati</taxon>
        <taxon>Bacillota</taxon>
        <taxon>Bacilli</taxon>
        <taxon>Bacillales</taxon>
        <taxon>Paenibacillaceae</taxon>
        <taxon>Paenibacillus</taxon>
    </lineage>
</organism>
<gene>
    <name evidence="1" type="ORF">SAMN06295960_0900</name>
</gene>
<keyword evidence="2" id="KW-1185">Reference proteome</keyword>
<dbReference type="AlphaFoldDB" id="A0A1X7IXZ1"/>
<dbReference type="RefSeq" id="WP_085493107.1">
    <property type="nucleotide sequence ID" value="NZ_FXAZ01000001.1"/>
</dbReference>
<dbReference type="Proteomes" id="UP000193834">
    <property type="component" value="Unassembled WGS sequence"/>
</dbReference>
<proteinExistence type="predicted"/>
<reference evidence="1 2" key="1">
    <citation type="submission" date="2017-04" db="EMBL/GenBank/DDBJ databases">
        <authorList>
            <person name="Afonso C.L."/>
            <person name="Miller P.J."/>
            <person name="Scott M.A."/>
            <person name="Spackman E."/>
            <person name="Goraichik I."/>
            <person name="Dimitrov K.M."/>
            <person name="Suarez D.L."/>
            <person name="Swayne D.E."/>
        </authorList>
    </citation>
    <scope>NUCLEOTIDE SEQUENCE [LARGE SCALE GENOMIC DNA]</scope>
    <source>
        <strain evidence="1 2">11</strain>
    </source>
</reference>
<evidence type="ECO:0008006" key="3">
    <source>
        <dbReference type="Google" id="ProtNLM"/>
    </source>
</evidence>